<evidence type="ECO:0000259" key="13">
    <source>
        <dbReference type="PROSITE" id="PS50203"/>
    </source>
</evidence>
<dbReference type="Gene3D" id="3.90.70.10">
    <property type="entry name" value="Cysteine proteinases"/>
    <property type="match status" value="1"/>
</dbReference>
<organism evidence="14 15">
    <name type="scientific">Serendipita vermifera MAFF 305830</name>
    <dbReference type="NCBI Taxonomy" id="933852"/>
    <lineage>
        <taxon>Eukaryota</taxon>
        <taxon>Fungi</taxon>
        <taxon>Dikarya</taxon>
        <taxon>Basidiomycota</taxon>
        <taxon>Agaricomycotina</taxon>
        <taxon>Agaricomycetes</taxon>
        <taxon>Sebacinales</taxon>
        <taxon>Serendipitaceae</taxon>
        <taxon>Serendipita</taxon>
    </lineage>
</organism>
<feature type="domain" description="ZZ-type" evidence="12">
    <location>
        <begin position="626"/>
        <end position="680"/>
    </location>
</feature>
<evidence type="ECO:0000256" key="9">
    <source>
        <dbReference type="PROSITE-ProRule" id="PRU00228"/>
    </source>
</evidence>
<feature type="domain" description="Calpain catalytic" evidence="13">
    <location>
        <begin position="86"/>
        <end position="412"/>
    </location>
</feature>
<evidence type="ECO:0000256" key="3">
    <source>
        <dbReference type="ARBA" id="ARBA00022723"/>
    </source>
</evidence>
<evidence type="ECO:0008006" key="16">
    <source>
        <dbReference type="Google" id="ProtNLM"/>
    </source>
</evidence>
<keyword evidence="6 10" id="KW-0788">Thiol protease</keyword>
<dbReference type="SUPFAM" id="SSF57850">
    <property type="entry name" value="RING/U-box"/>
    <property type="match status" value="3"/>
</dbReference>
<feature type="domain" description="ZZ-type" evidence="12">
    <location>
        <begin position="756"/>
        <end position="807"/>
    </location>
</feature>
<keyword evidence="7" id="KW-0862">Zinc</keyword>
<dbReference type="OrthoDB" id="424753at2759"/>
<dbReference type="EMBL" id="KN824277">
    <property type="protein sequence ID" value="KIM33740.1"/>
    <property type="molecule type" value="Genomic_DNA"/>
</dbReference>
<proteinExistence type="inferred from homology"/>
<protein>
    <recommendedName>
        <fullName evidence="16">Calpain catalytic domain-containing protein</fullName>
    </recommendedName>
</protein>
<keyword evidence="2 10" id="KW-0645">Protease</keyword>
<feature type="active site" evidence="8 10">
    <location>
        <position position="148"/>
    </location>
</feature>
<sequence length="852" mass="94539">MPIHNGSDNPKDTAAKNKQGKDNVKTSNAKTKAKARAAAKKKAKRSFKQPTATVGIAVTEELDIAIARCRAKVETISKLCRARNRKFRDTEFDLENDKDICLQGLAKPDDEALNPADVMRVTDIFDNPQFFIDGASSSDVVQGALGDCWFLSAIANVSSVPGLIEKICVARDEAVGVYGFIFFRDAVWVDVIIDDQLFVEVPKYESLTPDEQKLYHHDPDLYYSVARKGSKILYFASSRTEGETWVPLIEKAYAKLHGNYAYISGGKAMEGIEDLTGGVCYSLPLVDILDPNKLWEELSQPNRSILYGCALQGLDNERSLNTANRVHGLVTGHAYTVLHAKEYNGKRFVVVRNPWGTGEWKGRWSDGSKEWTKEWLPALSVLDHSFGNDGQFIMEYSDFLRNWSSIDCTRLFDASWAFSSIWVEAGMFSSLHPWTWGDVSFTISVPEDTPAVIVLQQADDRYFQEISGFLQYDYDFVVFKKGSTEVYATSNNSERWNRSQNCELRLEAGEYVVHVSISTDTWEDVMPTALETVGGYDLTQLEIKMVEDKRDATFKKKAMLTAQATDESQNEGGETQDEEMTEQPSEPEANEPETEETVQAQDPSTAAEEATNTAPEAAEPNAPAVHPGITCDLCKMLPITGIRYKCASPECPDFDLCQGCMEKKEHDQTHELLAISVPRVKRVEHANVMCNMCSECPIIGVRYKCQDAECPDFDMCSACLAKGEHPATHSLLMMPVPPAETAEEDDDGTNVEPEVFNGVGCDGCGTNPIVAPRFNLSCPNYDLCENCAKKGIHPADHQLLQLDSPEEAQHLRPGAQGASLLLGLRVYTLKSSNTTLGAQMRHGYLNRGIQSS</sequence>
<dbReference type="CDD" id="cd02340">
    <property type="entry name" value="ZZ_NBR1_like"/>
    <property type="match status" value="2"/>
</dbReference>
<keyword evidence="5 10" id="KW-0378">Hydrolase</keyword>
<evidence type="ECO:0000256" key="11">
    <source>
        <dbReference type="SAM" id="MobiDB-lite"/>
    </source>
</evidence>
<feature type="domain" description="ZZ-type" evidence="12">
    <location>
        <begin position="685"/>
        <end position="739"/>
    </location>
</feature>
<dbReference type="PRINTS" id="PR00704">
    <property type="entry name" value="CALPAIN"/>
</dbReference>
<name>A0A0C3BAA9_SERVB</name>
<evidence type="ECO:0000256" key="8">
    <source>
        <dbReference type="PIRSR" id="PIRSR622684-1"/>
    </source>
</evidence>
<accession>A0A0C3BAA9</accession>
<keyword evidence="4 9" id="KW-0863">Zinc-finger</keyword>
<evidence type="ECO:0000259" key="12">
    <source>
        <dbReference type="PROSITE" id="PS50135"/>
    </source>
</evidence>
<dbReference type="Pfam" id="PF00648">
    <property type="entry name" value="Peptidase_C2"/>
    <property type="match status" value="1"/>
</dbReference>
<dbReference type="Pfam" id="PF00569">
    <property type="entry name" value="ZZ"/>
    <property type="match status" value="3"/>
</dbReference>
<keyword evidence="15" id="KW-1185">Reference proteome</keyword>
<dbReference type="AlphaFoldDB" id="A0A0C3BAA9"/>
<dbReference type="Proteomes" id="UP000054097">
    <property type="component" value="Unassembled WGS sequence"/>
</dbReference>
<dbReference type="GO" id="GO:0006508">
    <property type="term" value="P:proteolysis"/>
    <property type="evidence" value="ECO:0007669"/>
    <property type="project" value="UniProtKB-KW"/>
</dbReference>
<evidence type="ECO:0000313" key="14">
    <source>
        <dbReference type="EMBL" id="KIM33740.1"/>
    </source>
</evidence>
<dbReference type="PANTHER" id="PTHR10183">
    <property type="entry name" value="CALPAIN"/>
    <property type="match status" value="1"/>
</dbReference>
<evidence type="ECO:0000256" key="2">
    <source>
        <dbReference type="ARBA" id="ARBA00022670"/>
    </source>
</evidence>
<evidence type="ECO:0000256" key="1">
    <source>
        <dbReference type="ARBA" id="ARBA00007623"/>
    </source>
</evidence>
<feature type="active site" evidence="8 10">
    <location>
        <position position="353"/>
    </location>
</feature>
<feature type="region of interest" description="Disordered" evidence="11">
    <location>
        <begin position="560"/>
        <end position="623"/>
    </location>
</feature>
<evidence type="ECO:0000256" key="10">
    <source>
        <dbReference type="PROSITE-ProRule" id="PRU00239"/>
    </source>
</evidence>
<evidence type="ECO:0000313" key="15">
    <source>
        <dbReference type="Proteomes" id="UP000054097"/>
    </source>
</evidence>
<feature type="region of interest" description="Disordered" evidence="11">
    <location>
        <begin position="1"/>
        <end position="44"/>
    </location>
</feature>
<evidence type="ECO:0000256" key="6">
    <source>
        <dbReference type="ARBA" id="ARBA00022807"/>
    </source>
</evidence>
<dbReference type="GO" id="GO:0008270">
    <property type="term" value="F:zinc ion binding"/>
    <property type="evidence" value="ECO:0007669"/>
    <property type="project" value="UniProtKB-KW"/>
</dbReference>
<feature type="compositionally biased region" description="Polar residues" evidence="11">
    <location>
        <begin position="562"/>
        <end position="573"/>
    </location>
</feature>
<dbReference type="InterPro" id="IPR000433">
    <property type="entry name" value="Znf_ZZ"/>
</dbReference>
<dbReference type="SUPFAM" id="SSF54001">
    <property type="entry name" value="Cysteine proteinases"/>
    <property type="match status" value="1"/>
</dbReference>
<reference evidence="15" key="2">
    <citation type="submission" date="2015-01" db="EMBL/GenBank/DDBJ databases">
        <title>Evolutionary Origins and Diversification of the Mycorrhizal Mutualists.</title>
        <authorList>
            <consortium name="DOE Joint Genome Institute"/>
            <consortium name="Mycorrhizal Genomics Consortium"/>
            <person name="Kohler A."/>
            <person name="Kuo A."/>
            <person name="Nagy L.G."/>
            <person name="Floudas D."/>
            <person name="Copeland A."/>
            <person name="Barry K.W."/>
            <person name="Cichocki N."/>
            <person name="Veneault-Fourrey C."/>
            <person name="LaButti K."/>
            <person name="Lindquist E.A."/>
            <person name="Lipzen A."/>
            <person name="Lundell T."/>
            <person name="Morin E."/>
            <person name="Murat C."/>
            <person name="Riley R."/>
            <person name="Ohm R."/>
            <person name="Sun H."/>
            <person name="Tunlid A."/>
            <person name="Henrissat B."/>
            <person name="Grigoriev I.V."/>
            <person name="Hibbett D.S."/>
            <person name="Martin F."/>
        </authorList>
    </citation>
    <scope>NUCLEOTIDE SEQUENCE [LARGE SCALE GENOMIC DNA]</scope>
    <source>
        <strain evidence="15">MAFF 305830</strain>
    </source>
</reference>
<dbReference type="InterPro" id="IPR022684">
    <property type="entry name" value="Calpain_cysteine_protease"/>
</dbReference>
<dbReference type="PROSITE" id="PS00139">
    <property type="entry name" value="THIOL_PROTEASE_CYS"/>
    <property type="match status" value="1"/>
</dbReference>
<feature type="active site" evidence="8 10">
    <location>
        <position position="333"/>
    </location>
</feature>
<dbReference type="InterPro" id="IPR043145">
    <property type="entry name" value="Znf_ZZ_sf"/>
</dbReference>
<dbReference type="SMART" id="SM00291">
    <property type="entry name" value="ZnF_ZZ"/>
    <property type="match status" value="3"/>
</dbReference>
<gene>
    <name evidence="14" type="ORF">M408DRAFT_325348</name>
</gene>
<feature type="compositionally biased region" description="Low complexity" evidence="11">
    <location>
        <begin position="605"/>
        <end position="623"/>
    </location>
</feature>
<keyword evidence="3" id="KW-0479">Metal-binding</keyword>
<dbReference type="STRING" id="933852.A0A0C3BAA9"/>
<dbReference type="PROSITE" id="PS50135">
    <property type="entry name" value="ZF_ZZ_2"/>
    <property type="match status" value="3"/>
</dbReference>
<feature type="compositionally biased region" description="Basic residues" evidence="11">
    <location>
        <begin position="31"/>
        <end position="44"/>
    </location>
</feature>
<dbReference type="CDD" id="cd02249">
    <property type="entry name" value="ZZ"/>
    <property type="match status" value="1"/>
</dbReference>
<dbReference type="PROSITE" id="PS50203">
    <property type="entry name" value="CALPAIN_CAT"/>
    <property type="match status" value="1"/>
</dbReference>
<evidence type="ECO:0000256" key="4">
    <source>
        <dbReference type="ARBA" id="ARBA00022771"/>
    </source>
</evidence>
<dbReference type="PANTHER" id="PTHR10183:SF379">
    <property type="entry name" value="CALPAIN-5"/>
    <property type="match status" value="1"/>
</dbReference>
<comment type="similarity">
    <text evidence="1">Belongs to the peptidase C2 family.</text>
</comment>
<evidence type="ECO:0000256" key="7">
    <source>
        <dbReference type="ARBA" id="ARBA00022833"/>
    </source>
</evidence>
<evidence type="ECO:0000256" key="5">
    <source>
        <dbReference type="ARBA" id="ARBA00022801"/>
    </source>
</evidence>
<dbReference type="Gene3D" id="3.30.60.90">
    <property type="match status" value="3"/>
</dbReference>
<feature type="compositionally biased region" description="Basic and acidic residues" evidence="11">
    <location>
        <begin position="9"/>
        <end position="24"/>
    </location>
</feature>
<dbReference type="InterPro" id="IPR000169">
    <property type="entry name" value="Pept_cys_AS"/>
</dbReference>
<dbReference type="GO" id="GO:0004198">
    <property type="term" value="F:calcium-dependent cysteine-type endopeptidase activity"/>
    <property type="evidence" value="ECO:0007669"/>
    <property type="project" value="InterPro"/>
</dbReference>
<reference evidence="14 15" key="1">
    <citation type="submission" date="2014-04" db="EMBL/GenBank/DDBJ databases">
        <authorList>
            <consortium name="DOE Joint Genome Institute"/>
            <person name="Kuo A."/>
            <person name="Zuccaro A."/>
            <person name="Kohler A."/>
            <person name="Nagy L.G."/>
            <person name="Floudas D."/>
            <person name="Copeland A."/>
            <person name="Barry K.W."/>
            <person name="Cichocki N."/>
            <person name="Veneault-Fourrey C."/>
            <person name="LaButti K."/>
            <person name="Lindquist E.A."/>
            <person name="Lipzen A."/>
            <person name="Lundell T."/>
            <person name="Morin E."/>
            <person name="Murat C."/>
            <person name="Sun H."/>
            <person name="Tunlid A."/>
            <person name="Henrissat B."/>
            <person name="Grigoriev I.V."/>
            <person name="Hibbett D.S."/>
            <person name="Martin F."/>
            <person name="Nordberg H.P."/>
            <person name="Cantor M.N."/>
            <person name="Hua S.X."/>
        </authorList>
    </citation>
    <scope>NUCLEOTIDE SEQUENCE [LARGE SCALE GENOMIC DNA]</scope>
    <source>
        <strain evidence="14 15">MAFF 305830</strain>
    </source>
</reference>
<dbReference type="PROSITE" id="PS01357">
    <property type="entry name" value="ZF_ZZ_1"/>
    <property type="match status" value="2"/>
</dbReference>
<dbReference type="HOGENOM" id="CLU_006072_2_1_1"/>
<dbReference type="InterPro" id="IPR001300">
    <property type="entry name" value="Peptidase_C2_calpain_cat"/>
</dbReference>
<dbReference type="InterPro" id="IPR038765">
    <property type="entry name" value="Papain-like_cys_pep_sf"/>
</dbReference>
<dbReference type="SMART" id="SM00230">
    <property type="entry name" value="CysPc"/>
    <property type="match status" value="1"/>
</dbReference>
<dbReference type="CDD" id="cd00044">
    <property type="entry name" value="CysPc"/>
    <property type="match status" value="1"/>
</dbReference>